<proteinExistence type="predicted"/>
<dbReference type="eggNOG" id="ENOG50308H3">
    <property type="taxonomic scope" value="Bacteria"/>
</dbReference>
<accession>A0A0Q0YKK8</accession>
<dbReference type="RefSeq" id="WP_010001397.1">
    <property type="nucleotide sequence ID" value="NZ_BJMJ01000028.1"/>
</dbReference>
<keyword evidence="1" id="KW-0418">Kinase</keyword>
<organism evidence="1 2">
    <name type="scientific">Leuconostoc lactis</name>
    <dbReference type="NCBI Taxonomy" id="1246"/>
    <lineage>
        <taxon>Bacteria</taxon>
        <taxon>Bacillati</taxon>
        <taxon>Bacillota</taxon>
        <taxon>Bacilli</taxon>
        <taxon>Lactobacillales</taxon>
        <taxon>Lactobacillaceae</taxon>
        <taxon>Leuconostoc</taxon>
    </lineage>
</organism>
<dbReference type="KEGG" id="llf:BCR17_04320"/>
<evidence type="ECO:0000313" key="1">
    <source>
        <dbReference type="EMBL" id="QEA43830.1"/>
    </source>
</evidence>
<reference evidence="1 2" key="1">
    <citation type="submission" date="2019-06" db="EMBL/GenBank/DDBJ databases">
        <title>Genome analyses of bacteria isolated from kimchi.</title>
        <authorList>
            <person name="Lee S."/>
            <person name="Ahn S."/>
            <person name="Roh S."/>
        </authorList>
    </citation>
    <scope>NUCLEOTIDE SEQUENCE [LARGE SCALE GENOMIC DNA]</scope>
    <source>
        <strain evidence="1 2">CBA3625</strain>
    </source>
</reference>
<protein>
    <submittedName>
        <fullName evidence="1">Kinase</fullName>
    </submittedName>
</protein>
<evidence type="ECO:0000313" key="2">
    <source>
        <dbReference type="Proteomes" id="UP000321298"/>
    </source>
</evidence>
<dbReference type="EMBL" id="CP042387">
    <property type="protein sequence ID" value="QEA43830.1"/>
    <property type="molecule type" value="Genomic_DNA"/>
</dbReference>
<dbReference type="GO" id="GO:0016301">
    <property type="term" value="F:kinase activity"/>
    <property type="evidence" value="ECO:0007669"/>
    <property type="project" value="UniProtKB-KW"/>
</dbReference>
<sequence>MAARKTVFNDKQRILRLYSALISHRALSIEEIEDMFFIGRKTVQRDISEIRDFLHDLQIGEPIQSEIVYDRNSRKYKLTEMDNLFRVFDKINQIDESDPID</sequence>
<dbReference type="Gene3D" id="1.10.10.10">
    <property type="entry name" value="Winged helix-like DNA-binding domain superfamily/Winged helix DNA-binding domain"/>
    <property type="match status" value="1"/>
</dbReference>
<dbReference type="InterPro" id="IPR036388">
    <property type="entry name" value="WH-like_DNA-bd_sf"/>
</dbReference>
<name>A0A0Q0YKK8_LEULA</name>
<dbReference type="OrthoDB" id="86031at2"/>
<dbReference type="Proteomes" id="UP000321298">
    <property type="component" value="Chromosome"/>
</dbReference>
<dbReference type="AlphaFoldDB" id="A0A0Q0YKK8"/>
<keyword evidence="1" id="KW-0808">Transferase</keyword>
<dbReference type="GeneID" id="66531281"/>
<keyword evidence="2" id="KW-1185">Reference proteome</keyword>
<gene>
    <name evidence="1" type="ORF">FGL83_03680</name>
</gene>